<gene>
    <name evidence="2" type="ORF">B0H63DRAFT_319746</name>
</gene>
<name>A0AAE0K6E6_9PEZI</name>
<evidence type="ECO:0000256" key="1">
    <source>
        <dbReference type="SAM" id="Phobius"/>
    </source>
</evidence>
<comment type="caution">
    <text evidence="2">The sequence shown here is derived from an EMBL/GenBank/DDBJ whole genome shotgun (WGS) entry which is preliminary data.</text>
</comment>
<reference evidence="2" key="2">
    <citation type="submission" date="2023-06" db="EMBL/GenBank/DDBJ databases">
        <authorList>
            <consortium name="Lawrence Berkeley National Laboratory"/>
            <person name="Haridas S."/>
            <person name="Hensen N."/>
            <person name="Bonometti L."/>
            <person name="Westerberg I."/>
            <person name="Brannstrom I.O."/>
            <person name="Guillou S."/>
            <person name="Cros-Aarteil S."/>
            <person name="Calhoun S."/>
            <person name="Kuo A."/>
            <person name="Mondo S."/>
            <person name="Pangilinan J."/>
            <person name="Riley R."/>
            <person name="LaButti K."/>
            <person name="Andreopoulos B."/>
            <person name="Lipzen A."/>
            <person name="Chen C."/>
            <person name="Yanf M."/>
            <person name="Daum C."/>
            <person name="Ng V."/>
            <person name="Clum A."/>
            <person name="Steindorff A."/>
            <person name="Ohm R."/>
            <person name="Martin F."/>
            <person name="Silar P."/>
            <person name="Natvig D."/>
            <person name="Lalanne C."/>
            <person name="Gautier V."/>
            <person name="Ament-velasquez S.L."/>
            <person name="Kruys A."/>
            <person name="Hutchinson M.I."/>
            <person name="Powell A.J."/>
            <person name="Barry K."/>
            <person name="Miller A.N."/>
            <person name="Grigoriev I.V."/>
            <person name="Debuchy R."/>
            <person name="Gladieux P."/>
            <person name="Thoren M.H."/>
            <person name="Johannesson H."/>
        </authorList>
    </citation>
    <scope>NUCLEOTIDE SEQUENCE</scope>
    <source>
        <strain evidence="2">CBS 232.78</strain>
    </source>
</reference>
<evidence type="ECO:0000313" key="3">
    <source>
        <dbReference type="Proteomes" id="UP001285441"/>
    </source>
</evidence>
<keyword evidence="1" id="KW-1133">Transmembrane helix</keyword>
<organism evidence="2 3">
    <name type="scientific">Podospora didyma</name>
    <dbReference type="NCBI Taxonomy" id="330526"/>
    <lineage>
        <taxon>Eukaryota</taxon>
        <taxon>Fungi</taxon>
        <taxon>Dikarya</taxon>
        <taxon>Ascomycota</taxon>
        <taxon>Pezizomycotina</taxon>
        <taxon>Sordariomycetes</taxon>
        <taxon>Sordariomycetidae</taxon>
        <taxon>Sordariales</taxon>
        <taxon>Podosporaceae</taxon>
        <taxon>Podospora</taxon>
    </lineage>
</organism>
<sequence>MMCRHVATMPLPFSLSLPYRAMMTYPTPCTTGLVVVYSHSLLFFFLLAWLDDMFTNFFVGYWVRTNLLHIAAIECSVVAIRLLSLRRGFDVCYTFLPPVTLDDPERIAQSSGSMESHAYAVLSRTTGRTKQWLGTYLPLG</sequence>
<feature type="transmembrane region" description="Helical" evidence="1">
    <location>
        <begin position="61"/>
        <end position="83"/>
    </location>
</feature>
<dbReference type="EMBL" id="JAULSW010000009">
    <property type="protein sequence ID" value="KAK3370699.1"/>
    <property type="molecule type" value="Genomic_DNA"/>
</dbReference>
<feature type="transmembrane region" description="Helical" evidence="1">
    <location>
        <begin position="29"/>
        <end position="49"/>
    </location>
</feature>
<accession>A0AAE0K6E6</accession>
<keyword evidence="1" id="KW-0472">Membrane</keyword>
<evidence type="ECO:0000313" key="2">
    <source>
        <dbReference type="EMBL" id="KAK3370699.1"/>
    </source>
</evidence>
<dbReference type="Proteomes" id="UP001285441">
    <property type="component" value="Unassembled WGS sequence"/>
</dbReference>
<reference evidence="2" key="1">
    <citation type="journal article" date="2023" name="Mol. Phylogenet. Evol.">
        <title>Genome-scale phylogeny and comparative genomics of the fungal order Sordariales.</title>
        <authorList>
            <person name="Hensen N."/>
            <person name="Bonometti L."/>
            <person name="Westerberg I."/>
            <person name="Brannstrom I.O."/>
            <person name="Guillou S."/>
            <person name="Cros-Aarteil S."/>
            <person name="Calhoun S."/>
            <person name="Haridas S."/>
            <person name="Kuo A."/>
            <person name="Mondo S."/>
            <person name="Pangilinan J."/>
            <person name="Riley R."/>
            <person name="LaButti K."/>
            <person name="Andreopoulos B."/>
            <person name="Lipzen A."/>
            <person name="Chen C."/>
            <person name="Yan M."/>
            <person name="Daum C."/>
            <person name="Ng V."/>
            <person name="Clum A."/>
            <person name="Steindorff A."/>
            <person name="Ohm R.A."/>
            <person name="Martin F."/>
            <person name="Silar P."/>
            <person name="Natvig D.O."/>
            <person name="Lalanne C."/>
            <person name="Gautier V."/>
            <person name="Ament-Velasquez S.L."/>
            <person name="Kruys A."/>
            <person name="Hutchinson M.I."/>
            <person name="Powell A.J."/>
            <person name="Barry K."/>
            <person name="Miller A.N."/>
            <person name="Grigoriev I.V."/>
            <person name="Debuchy R."/>
            <person name="Gladieux P."/>
            <person name="Hiltunen Thoren M."/>
            <person name="Johannesson H."/>
        </authorList>
    </citation>
    <scope>NUCLEOTIDE SEQUENCE</scope>
    <source>
        <strain evidence="2">CBS 232.78</strain>
    </source>
</reference>
<keyword evidence="1" id="KW-0812">Transmembrane</keyword>
<proteinExistence type="predicted"/>
<keyword evidence="3" id="KW-1185">Reference proteome</keyword>
<dbReference type="AlphaFoldDB" id="A0AAE0K6E6"/>
<protein>
    <submittedName>
        <fullName evidence="2">Uncharacterized protein</fullName>
    </submittedName>
</protein>